<dbReference type="PRINTS" id="PR00153">
    <property type="entry name" value="CSAPPISMRASE"/>
</dbReference>
<accession>A0A1G6UDZ2</accession>
<dbReference type="EMBL" id="FNAG01000002">
    <property type="protein sequence ID" value="SDD39588.1"/>
    <property type="molecule type" value="Genomic_DNA"/>
</dbReference>
<dbReference type="STRING" id="265719.SAMN04488509_102294"/>
<dbReference type="EC" id="5.2.1.8" evidence="2"/>
<dbReference type="InterPro" id="IPR020892">
    <property type="entry name" value="Cyclophilin-type_PPIase_CS"/>
</dbReference>
<evidence type="ECO:0000313" key="7">
    <source>
        <dbReference type="EMBL" id="SDD39588.1"/>
    </source>
</evidence>
<dbReference type="InterPro" id="IPR002130">
    <property type="entry name" value="Cyclophilin-type_PPIase_dom"/>
</dbReference>
<dbReference type="Proteomes" id="UP000199603">
    <property type="component" value="Unassembled WGS sequence"/>
</dbReference>
<dbReference type="PANTHER" id="PTHR45625">
    <property type="entry name" value="PEPTIDYL-PROLYL CIS-TRANS ISOMERASE-RELATED"/>
    <property type="match status" value="1"/>
</dbReference>
<protein>
    <recommendedName>
        <fullName evidence="2">peptidylprolyl isomerase</fullName>
        <ecNumber evidence="2">5.2.1.8</ecNumber>
    </recommendedName>
</protein>
<gene>
    <name evidence="7" type="ORF">SAMN04488509_102294</name>
</gene>
<name>A0A1G6UDZ2_9GAMM</name>
<dbReference type="PANTHER" id="PTHR45625:SF4">
    <property type="entry name" value="PEPTIDYLPROLYL ISOMERASE DOMAIN AND WD REPEAT-CONTAINING PROTEIN 1"/>
    <property type="match status" value="1"/>
</dbReference>
<keyword evidence="3" id="KW-0697">Rotamase</keyword>
<feature type="chain" id="PRO_5011614527" description="peptidylprolyl isomerase" evidence="5">
    <location>
        <begin position="20"/>
        <end position="317"/>
    </location>
</feature>
<dbReference type="OrthoDB" id="9807797at2"/>
<evidence type="ECO:0000256" key="5">
    <source>
        <dbReference type="SAM" id="SignalP"/>
    </source>
</evidence>
<dbReference type="RefSeq" id="WP_091240137.1">
    <property type="nucleotide sequence ID" value="NZ_FNAG01000002.1"/>
</dbReference>
<dbReference type="Gene3D" id="2.40.100.10">
    <property type="entry name" value="Cyclophilin-like"/>
    <property type="match status" value="1"/>
</dbReference>
<evidence type="ECO:0000313" key="8">
    <source>
        <dbReference type="Proteomes" id="UP000199603"/>
    </source>
</evidence>
<feature type="domain" description="PPIase cyclophilin-type" evidence="6">
    <location>
        <begin position="32"/>
        <end position="178"/>
    </location>
</feature>
<keyword evidence="5" id="KW-0732">Signal</keyword>
<organism evidence="7 8">
    <name type="scientific">Aquimonas voraii</name>
    <dbReference type="NCBI Taxonomy" id="265719"/>
    <lineage>
        <taxon>Bacteria</taxon>
        <taxon>Pseudomonadati</taxon>
        <taxon>Pseudomonadota</taxon>
        <taxon>Gammaproteobacteria</taxon>
        <taxon>Lysobacterales</taxon>
        <taxon>Lysobacteraceae</taxon>
        <taxon>Aquimonas</taxon>
    </lineage>
</organism>
<dbReference type="GO" id="GO:0006457">
    <property type="term" value="P:protein folding"/>
    <property type="evidence" value="ECO:0007669"/>
    <property type="project" value="InterPro"/>
</dbReference>
<proteinExistence type="inferred from homology"/>
<evidence type="ECO:0000256" key="4">
    <source>
        <dbReference type="ARBA" id="ARBA00023235"/>
    </source>
</evidence>
<dbReference type="SUPFAM" id="SSF50891">
    <property type="entry name" value="Cyclophilin-like"/>
    <property type="match status" value="1"/>
</dbReference>
<dbReference type="InterPro" id="IPR044666">
    <property type="entry name" value="Cyclophilin_A-like"/>
</dbReference>
<dbReference type="PROSITE" id="PS00170">
    <property type="entry name" value="CSA_PPIASE_1"/>
    <property type="match status" value="1"/>
</dbReference>
<sequence length="317" mass="34665">MLRRFGFALLCLLPLAALAQTAPRVLLDTDRGPILLELDAENTPRTTANFLAYVEDGSYNNTLVHRIVRDFVVQAGIRKASYAPIATRGAIGSEVRPAPSNLRGTVAMALTSLNGAVNRNSATASFFINTRNNPNLDPDFTVFGRVVYGMGLVDQLNAEPTFASEEPVRFPLIKRAVRTSGFPILPLHAGSWFDPDKSGRGIVVEIAQSAPGSASGDQPVMVVYWYDYFEGRQIWMNGAATFNWGASEVTLPLQITRGGQFGAAFAPSEIEADREWGRLTVRFTACDRGLFRFESSYGNGEYSLTRITVPTSARCEL</sequence>
<evidence type="ECO:0000256" key="1">
    <source>
        <dbReference type="ARBA" id="ARBA00007365"/>
    </source>
</evidence>
<keyword evidence="4 7" id="KW-0413">Isomerase</keyword>
<dbReference type="Pfam" id="PF00160">
    <property type="entry name" value="Pro_isomerase"/>
    <property type="match status" value="1"/>
</dbReference>
<reference evidence="7 8" key="1">
    <citation type="submission" date="2016-10" db="EMBL/GenBank/DDBJ databases">
        <authorList>
            <person name="de Groot N.N."/>
        </authorList>
    </citation>
    <scope>NUCLEOTIDE SEQUENCE [LARGE SCALE GENOMIC DNA]</scope>
    <source>
        <strain evidence="7 8">DSM 16957</strain>
    </source>
</reference>
<feature type="signal peptide" evidence="5">
    <location>
        <begin position="1"/>
        <end position="19"/>
    </location>
</feature>
<evidence type="ECO:0000259" key="6">
    <source>
        <dbReference type="PROSITE" id="PS50072"/>
    </source>
</evidence>
<keyword evidence="8" id="KW-1185">Reference proteome</keyword>
<dbReference type="AlphaFoldDB" id="A0A1G6UDZ2"/>
<dbReference type="PROSITE" id="PS50072">
    <property type="entry name" value="CSA_PPIASE_2"/>
    <property type="match status" value="1"/>
</dbReference>
<dbReference type="GO" id="GO:0003755">
    <property type="term" value="F:peptidyl-prolyl cis-trans isomerase activity"/>
    <property type="evidence" value="ECO:0007669"/>
    <property type="project" value="UniProtKB-KW"/>
</dbReference>
<dbReference type="InterPro" id="IPR029000">
    <property type="entry name" value="Cyclophilin-like_dom_sf"/>
</dbReference>
<comment type="similarity">
    <text evidence="1">Belongs to the cyclophilin-type PPIase family.</text>
</comment>
<evidence type="ECO:0000256" key="3">
    <source>
        <dbReference type="ARBA" id="ARBA00023110"/>
    </source>
</evidence>
<evidence type="ECO:0000256" key="2">
    <source>
        <dbReference type="ARBA" id="ARBA00013194"/>
    </source>
</evidence>